<keyword evidence="2" id="KW-1133">Transmembrane helix</keyword>
<proteinExistence type="predicted"/>
<feature type="domain" description="DUF6993" evidence="3">
    <location>
        <begin position="126"/>
        <end position="199"/>
    </location>
</feature>
<organism evidence="4 5">
    <name type="scientific">Cellulosimicrobium arenosum</name>
    <dbReference type="NCBI Taxonomy" id="2708133"/>
    <lineage>
        <taxon>Bacteria</taxon>
        <taxon>Bacillati</taxon>
        <taxon>Actinomycetota</taxon>
        <taxon>Actinomycetes</taxon>
        <taxon>Micrococcales</taxon>
        <taxon>Promicromonosporaceae</taxon>
        <taxon>Cellulosimicrobium</taxon>
    </lineage>
</organism>
<name>A0A927J0N8_9MICO</name>
<evidence type="ECO:0000256" key="1">
    <source>
        <dbReference type="SAM" id="MobiDB-lite"/>
    </source>
</evidence>
<dbReference type="Proteomes" id="UP000610846">
    <property type="component" value="Unassembled WGS sequence"/>
</dbReference>
<feature type="transmembrane region" description="Helical" evidence="2">
    <location>
        <begin position="17"/>
        <end position="43"/>
    </location>
</feature>
<gene>
    <name evidence="4" type="ORF">IF651_11265</name>
</gene>
<evidence type="ECO:0000313" key="4">
    <source>
        <dbReference type="EMBL" id="MBD8079635.1"/>
    </source>
</evidence>
<accession>A0A927J0N8</accession>
<dbReference type="RefSeq" id="WP_191829213.1">
    <property type="nucleotide sequence ID" value="NZ_JACYHB010000008.1"/>
</dbReference>
<evidence type="ECO:0000313" key="5">
    <source>
        <dbReference type="Proteomes" id="UP000610846"/>
    </source>
</evidence>
<comment type="caution">
    <text evidence="4">The sequence shown here is derived from an EMBL/GenBank/DDBJ whole genome shotgun (WGS) entry which is preliminary data.</text>
</comment>
<feature type="region of interest" description="Disordered" evidence="1">
    <location>
        <begin position="62"/>
        <end position="94"/>
    </location>
</feature>
<reference evidence="4" key="2">
    <citation type="submission" date="2020-09" db="EMBL/GenBank/DDBJ databases">
        <authorList>
            <person name="Yu Y."/>
        </authorList>
    </citation>
    <scope>NUCLEOTIDE SEQUENCE</scope>
    <source>
        <strain evidence="4">KCTC 49039</strain>
    </source>
</reference>
<evidence type="ECO:0000259" key="3">
    <source>
        <dbReference type="Pfam" id="PF22504"/>
    </source>
</evidence>
<reference evidence="4" key="1">
    <citation type="journal article" date="2018" name="Curr. Microbiol.">
        <title>Cellulosimicrobium arenosum sp. nov., Isolated from Marine Sediment Sand.</title>
        <authorList>
            <person name="Oh M."/>
            <person name="Kim J.H."/>
            <person name="Yoon J.H."/>
            <person name="Schumann P."/>
            <person name="Kim W."/>
        </authorList>
    </citation>
    <scope>NUCLEOTIDE SEQUENCE</scope>
    <source>
        <strain evidence="4">KCTC 49039</strain>
    </source>
</reference>
<protein>
    <recommendedName>
        <fullName evidence="3">DUF6993 domain-containing protein</fullName>
    </recommendedName>
</protein>
<sequence length="204" mass="19897">MTTSGDRPDRAARVSRALAGVVIGFVGLALVGLIVVVIGYNVLVSGWADQYDSDGQVVVDGGSGDPAALGTDAGEATDVVGQGSGPDEGSGLDASNEAYRQRVGTPEGDAEAALALPEVQTALDPLAAGGPVDRDAVVAALVGAGFDGVQVTPEESPLGTRATSFGVGVAVPGGCVFGEVAPAGVTLEAGGPIADGGCLEMPTH</sequence>
<keyword evidence="2" id="KW-0812">Transmembrane</keyword>
<dbReference type="InterPro" id="IPR054262">
    <property type="entry name" value="DUF6993"/>
</dbReference>
<dbReference type="AlphaFoldDB" id="A0A927J0N8"/>
<dbReference type="Pfam" id="PF22504">
    <property type="entry name" value="DUF6993"/>
    <property type="match status" value="1"/>
</dbReference>
<keyword evidence="2" id="KW-0472">Membrane</keyword>
<evidence type="ECO:0000256" key="2">
    <source>
        <dbReference type="SAM" id="Phobius"/>
    </source>
</evidence>
<dbReference type="EMBL" id="JACYHB010000008">
    <property type="protein sequence ID" value="MBD8079635.1"/>
    <property type="molecule type" value="Genomic_DNA"/>
</dbReference>
<keyword evidence="5" id="KW-1185">Reference proteome</keyword>